<protein>
    <submittedName>
        <fullName evidence="2">ASST-domain-containing protein</fullName>
    </submittedName>
</protein>
<keyword evidence="1" id="KW-0732">Signal</keyword>
<dbReference type="EMBL" id="JBFXLT010000020">
    <property type="protein sequence ID" value="KAL2816966.1"/>
    <property type="molecule type" value="Genomic_DNA"/>
</dbReference>
<evidence type="ECO:0000313" key="2">
    <source>
        <dbReference type="EMBL" id="KAL2816966.1"/>
    </source>
</evidence>
<evidence type="ECO:0000313" key="3">
    <source>
        <dbReference type="Proteomes" id="UP001610334"/>
    </source>
</evidence>
<reference evidence="2 3" key="1">
    <citation type="submission" date="2024-07" db="EMBL/GenBank/DDBJ databases">
        <title>Section-level genome sequencing and comparative genomics of Aspergillus sections Usti and Cavernicolus.</title>
        <authorList>
            <consortium name="Lawrence Berkeley National Laboratory"/>
            <person name="Nybo J.L."/>
            <person name="Vesth T.C."/>
            <person name="Theobald S."/>
            <person name="Frisvad J.C."/>
            <person name="Larsen T.O."/>
            <person name="Kjaerboelling I."/>
            <person name="Rothschild-Mancinelli K."/>
            <person name="Lyhne E.K."/>
            <person name="Kogle M.E."/>
            <person name="Barry K."/>
            <person name="Clum A."/>
            <person name="Na H."/>
            <person name="Ledsgaard L."/>
            <person name="Lin J."/>
            <person name="Lipzen A."/>
            <person name="Kuo A."/>
            <person name="Riley R."/>
            <person name="Mondo S."/>
            <person name="Labutti K."/>
            <person name="Haridas S."/>
            <person name="Pangalinan J."/>
            <person name="Salamov A.A."/>
            <person name="Simmons B.A."/>
            <person name="Magnuson J.K."/>
            <person name="Chen J."/>
            <person name="Drula E."/>
            <person name="Henrissat B."/>
            <person name="Wiebenga A."/>
            <person name="Lubbers R.J."/>
            <person name="Gomes A.C."/>
            <person name="Makela M.R."/>
            <person name="Stajich J."/>
            <person name="Grigoriev I.V."/>
            <person name="Mortensen U.H."/>
            <person name="De Vries R.P."/>
            <person name="Baker S.E."/>
            <person name="Andersen M.R."/>
        </authorList>
    </citation>
    <scope>NUCLEOTIDE SEQUENCE [LARGE SCALE GENOMIC DNA]</scope>
    <source>
        <strain evidence="2 3">CBS 588.65</strain>
    </source>
</reference>
<dbReference type="InterPro" id="IPR039535">
    <property type="entry name" value="ASST-like"/>
</dbReference>
<organism evidence="2 3">
    <name type="scientific">Aspergillus granulosus</name>
    <dbReference type="NCBI Taxonomy" id="176169"/>
    <lineage>
        <taxon>Eukaryota</taxon>
        <taxon>Fungi</taxon>
        <taxon>Dikarya</taxon>
        <taxon>Ascomycota</taxon>
        <taxon>Pezizomycotina</taxon>
        <taxon>Eurotiomycetes</taxon>
        <taxon>Eurotiomycetidae</taxon>
        <taxon>Eurotiales</taxon>
        <taxon>Aspergillaceae</taxon>
        <taxon>Aspergillus</taxon>
        <taxon>Aspergillus subgen. Nidulantes</taxon>
    </lineage>
</organism>
<keyword evidence="3" id="KW-1185">Reference proteome</keyword>
<name>A0ABR4HNB3_9EURO</name>
<evidence type="ECO:0000256" key="1">
    <source>
        <dbReference type="SAM" id="SignalP"/>
    </source>
</evidence>
<dbReference type="SUPFAM" id="SSF63829">
    <property type="entry name" value="Calcium-dependent phosphotriesterase"/>
    <property type="match status" value="1"/>
</dbReference>
<gene>
    <name evidence="2" type="ORF">BJX63DRAFT_441318</name>
</gene>
<feature type="chain" id="PRO_5045716172" evidence="1">
    <location>
        <begin position="18"/>
        <end position="550"/>
    </location>
</feature>
<dbReference type="PANTHER" id="PTHR35340:SF9">
    <property type="entry name" value="ASST-DOMAIN-CONTAINING PROTEIN"/>
    <property type="match status" value="1"/>
</dbReference>
<sequence length="550" mass="60275">MLFPRGLLLASLPTTLASLNQNWPYLTRPDLTPPKLNITIPFHPSTSTSHHGSDYIFIAPYSGFSPTSTGPTQPGAYILRTDGDLIWSGLGYLAGYVANFGPTVIGGKNVLKAAQGQLDGGHGRMFGDHVVLNERYEAVRVLRTAGDTGRLVSVHEFEVVDETSVIIEVPVPVPVHLGEFGGVEGQTWVLSSGFQEIDIESGQLLFEWYSLDHISPNTSALPLSSEGPFNAFTPHDAWDYFHLNSATKDSDGNYLISGRNVAAIYKINGTDGSVIWQLGGTAGSDFEVPGNVQFAFQHDARIRSLSEDRTLERISFFDNADHSQPGHGLGQSSRARYIELDHSTKTVREIQTFWPPEDLVANSQGNAQFLGNGNVFVNWGQAGAITEFSAEGEVLFHAHLDSYPSLDVQSYRGFRAPWVGFSSEEVAVLVLGELSGSTCGEREVDVFVSWNGDTETSAWWFYLVDTDGVEEELLGKKERAGFETSFGVQIGLEGNDLKRVLVIAEARDEEGRVLGRSRATGVSDRAPYRARLGFGNWEECMSEGQERLEL</sequence>
<feature type="signal peptide" evidence="1">
    <location>
        <begin position="1"/>
        <end position="17"/>
    </location>
</feature>
<dbReference type="PANTHER" id="PTHR35340">
    <property type="entry name" value="PQQ ENZYME REPEAT PROTEIN-RELATED"/>
    <property type="match status" value="1"/>
</dbReference>
<dbReference type="InterPro" id="IPR053143">
    <property type="entry name" value="Arylsulfate_ST"/>
</dbReference>
<comment type="caution">
    <text evidence="2">The sequence shown here is derived from an EMBL/GenBank/DDBJ whole genome shotgun (WGS) entry which is preliminary data.</text>
</comment>
<proteinExistence type="predicted"/>
<dbReference type="Pfam" id="PF14269">
    <property type="entry name" value="Arylsulfotran_2"/>
    <property type="match status" value="1"/>
</dbReference>
<dbReference type="Proteomes" id="UP001610334">
    <property type="component" value="Unassembled WGS sequence"/>
</dbReference>
<accession>A0ABR4HNB3</accession>